<sequence length="132" mass="14836">MMQDERSLQSVLDTQQKKLSFFQNLILVAAADGILENDESQFLLDIGDKLGLAPEDVMPIADNLDVLTFIIPADGMQKTMELQTLVQMMLEDGKIHDREYALCLEYSHRIGYGKDILDDMIKQLSGSKATAR</sequence>
<dbReference type="AlphaFoldDB" id="A0A512AYQ0"/>
<dbReference type="OrthoDB" id="882467at2"/>
<protein>
    <recommendedName>
        <fullName evidence="3">Co-chaperone DjlA N-terminal domain-containing protein</fullName>
    </recommendedName>
</protein>
<reference evidence="1 2" key="1">
    <citation type="submission" date="2019-07" db="EMBL/GenBank/DDBJ databases">
        <title>Whole genome shotgun sequence of Adhaeribacter aerolatus NBRC 106133.</title>
        <authorList>
            <person name="Hosoyama A."/>
            <person name="Uohara A."/>
            <person name="Ohji S."/>
            <person name="Ichikawa N."/>
        </authorList>
    </citation>
    <scope>NUCLEOTIDE SEQUENCE [LARGE SCALE GENOMIC DNA]</scope>
    <source>
        <strain evidence="1 2">NBRC 106133</strain>
    </source>
</reference>
<dbReference type="Proteomes" id="UP000321532">
    <property type="component" value="Unassembled WGS sequence"/>
</dbReference>
<gene>
    <name evidence="1" type="ORF">AAE02nite_25120</name>
</gene>
<organism evidence="1 2">
    <name type="scientific">Adhaeribacter aerolatus</name>
    <dbReference type="NCBI Taxonomy" id="670289"/>
    <lineage>
        <taxon>Bacteria</taxon>
        <taxon>Pseudomonadati</taxon>
        <taxon>Bacteroidota</taxon>
        <taxon>Cytophagia</taxon>
        <taxon>Cytophagales</taxon>
        <taxon>Hymenobacteraceae</taxon>
        <taxon>Adhaeribacter</taxon>
    </lineage>
</organism>
<dbReference type="EMBL" id="BJYS01000018">
    <property type="protein sequence ID" value="GEO04848.1"/>
    <property type="molecule type" value="Genomic_DNA"/>
</dbReference>
<dbReference type="RefSeq" id="WP_146898111.1">
    <property type="nucleotide sequence ID" value="NZ_BJYS01000018.1"/>
</dbReference>
<comment type="caution">
    <text evidence="1">The sequence shown here is derived from an EMBL/GenBank/DDBJ whole genome shotgun (WGS) entry which is preliminary data.</text>
</comment>
<proteinExistence type="predicted"/>
<dbReference type="SUPFAM" id="SSF158682">
    <property type="entry name" value="TerB-like"/>
    <property type="match status" value="1"/>
</dbReference>
<name>A0A512AYQ0_9BACT</name>
<evidence type="ECO:0008006" key="3">
    <source>
        <dbReference type="Google" id="ProtNLM"/>
    </source>
</evidence>
<evidence type="ECO:0000313" key="1">
    <source>
        <dbReference type="EMBL" id="GEO04848.1"/>
    </source>
</evidence>
<dbReference type="InterPro" id="IPR029024">
    <property type="entry name" value="TerB-like"/>
</dbReference>
<dbReference type="Gene3D" id="1.10.3680.10">
    <property type="entry name" value="TerB-like"/>
    <property type="match status" value="1"/>
</dbReference>
<evidence type="ECO:0000313" key="2">
    <source>
        <dbReference type="Proteomes" id="UP000321532"/>
    </source>
</evidence>
<accession>A0A512AYQ0</accession>
<keyword evidence="2" id="KW-1185">Reference proteome</keyword>